<dbReference type="AlphaFoldDB" id="M7B791"/>
<evidence type="ECO:0000259" key="22">
    <source>
        <dbReference type="Pfam" id="PF20259"/>
    </source>
</evidence>
<evidence type="ECO:0000256" key="11">
    <source>
        <dbReference type="ARBA" id="ARBA00022694"/>
    </source>
</evidence>
<dbReference type="Proteomes" id="UP000031443">
    <property type="component" value="Unassembled WGS sequence"/>
</dbReference>
<feature type="region of interest" description="Disordered" evidence="19">
    <location>
        <begin position="204"/>
        <end position="239"/>
    </location>
</feature>
<feature type="region of interest" description="Disordered" evidence="19">
    <location>
        <begin position="252"/>
        <end position="321"/>
    </location>
</feature>
<dbReference type="EC" id="2.8.1.14" evidence="5"/>
<dbReference type="Gene3D" id="2.40.30.10">
    <property type="entry name" value="Translation factors"/>
    <property type="match status" value="1"/>
</dbReference>
<dbReference type="CDD" id="cd21864">
    <property type="entry name" value="GTSE1_CTD"/>
    <property type="match status" value="1"/>
</dbReference>
<dbReference type="SUPFAM" id="SSF52402">
    <property type="entry name" value="Adenine nucleotide alpha hydrolases-like"/>
    <property type="match status" value="1"/>
</dbReference>
<dbReference type="InterPro" id="IPR023382">
    <property type="entry name" value="MnmA-like_central_sf"/>
</dbReference>
<gene>
    <name evidence="23" type="ORF">UY3_11472</name>
</gene>
<keyword evidence="14" id="KW-0694">RNA-binding</keyword>
<sequence length="1001" mass="109613">FPLLTDEKFDFDLSLSPASGNEDEVFVGPLGHKEKCVAVSIEAIKGAEEKISQTPDDKLMWSPLTGEKFVEIFKEAHLLALQLESGNKNEQNKVTQSEGPKPKVIEKFVQASKSKLKIFQKGNIEKSPRAIKRETYCVWDSPISQLPPSFQKRSDLPVTAVDKTPPNTSSPIKIHKFPKISVSPLVQEQQSDEKNKKAISKLHTKASSALGKSRQLTVEKPKPGKKHVNSMGSSEDLLSDKSSVASDVCDSSFSGSSSLQDKRVLPSQSKFGLRKTQLKPPSVANGPLRKNTSSSSSSSISSMNSSLNSTKSSLSSKISVSSSKLSSSTKRLAMVRPIRMSSLQAVHSDVSCKQTRSVSTPKISTAGNLAKSSASVTGSQTLASGIQRLSSVPNLQKISQQNKDGSAAKGNTCPKDNAKIILTPTNQIKVPKRCGGSSSENTAPKIVEPIRLLSCGTFGSGVAVCTPVRSSEDGASQNSCLSSRSILITPASIKRSAVPTPASRISGIPTITPKTLPRSVSSPHFMSVRQVSSVSTRKTLAACSKKAKDTKTQVSSFEDDDLSPPPMIPLTLVFSPEKTTEIAQNEIQKQPAEGAQTNEVLLVDIGIDETPIAALECESRPLIDLSNTPEVNKVIPLKPSVVGQVRGLAWKTQKWTGSFLTLQLSTDLYSDVHGYQVTGVFMKNWDTLDEQGVCSADKDCEDAYRVCQKLDIPFHQVSYVKEFWNEVFSYLLNEYELGRTPNPDIMCNKHIKFNYFLHYALDNLGANAVATGHYARTSLEDEEIFQQQPIKIPQGLFRNRFEVRNGTYSPEGGTSRVDLKEPRPGNFVSIEDNKVIGTHKGCFLYTIGQRAKLSGLSEAWFVVEKDTTSGDIFVAPSTDHPALYRDLLRTNRVHWIAEEPPAELIRDKMMECTFRFQHQMALVPCTLTLNQDGTVWVTLVKPIRALTPGQFAVFYKGDECLGSGKIMRLGPSVYTLQQGKSREQDPRRVLAEETKKLEPAT</sequence>
<organism evidence="23 24">
    <name type="scientific">Chelonia mydas</name>
    <name type="common">Green sea-turtle</name>
    <name type="synonym">Chelonia agassizi</name>
    <dbReference type="NCBI Taxonomy" id="8469"/>
    <lineage>
        <taxon>Eukaryota</taxon>
        <taxon>Metazoa</taxon>
        <taxon>Chordata</taxon>
        <taxon>Craniata</taxon>
        <taxon>Vertebrata</taxon>
        <taxon>Euteleostomi</taxon>
        <taxon>Archelosauria</taxon>
        <taxon>Testudinata</taxon>
        <taxon>Testudines</taxon>
        <taxon>Cryptodira</taxon>
        <taxon>Durocryptodira</taxon>
        <taxon>Americhelydia</taxon>
        <taxon>Chelonioidea</taxon>
        <taxon>Cheloniidae</taxon>
        <taxon>Chelonia</taxon>
    </lineage>
</organism>
<evidence type="ECO:0000256" key="12">
    <source>
        <dbReference type="ARBA" id="ARBA00022741"/>
    </source>
</evidence>
<dbReference type="InterPro" id="IPR032768">
    <property type="entry name" value="GTSE1_N"/>
</dbReference>
<keyword evidence="12" id="KW-0547">Nucleotide-binding</keyword>
<evidence type="ECO:0000313" key="24">
    <source>
        <dbReference type="Proteomes" id="UP000031443"/>
    </source>
</evidence>
<evidence type="ECO:0000259" key="20">
    <source>
        <dbReference type="Pfam" id="PF15259"/>
    </source>
</evidence>
<keyword evidence="16" id="KW-1015">Disulfide bond</keyword>
<proteinExistence type="inferred from homology"/>
<protein>
    <recommendedName>
        <fullName evidence="6">Mitochondrial tRNA-specific 2-thiouridylase 1</fullName>
        <ecNumber evidence="5">2.8.1.14</ecNumber>
    </recommendedName>
</protein>
<keyword evidence="15" id="KW-0496">Mitochondrion</keyword>
<dbReference type="GO" id="GO:0008017">
    <property type="term" value="F:microtubule binding"/>
    <property type="evidence" value="ECO:0007669"/>
    <property type="project" value="TreeGrafter"/>
</dbReference>
<dbReference type="PANTHER" id="PTHR21584">
    <property type="entry name" value="DIFFERENTIAL DISPLAY AND ACTIVATED BY P53 DDA3 /G2 S PHASE EXPRESSED 1"/>
    <property type="match status" value="1"/>
</dbReference>
<feature type="region of interest" description="Disordered" evidence="19">
    <location>
        <begin position="149"/>
        <end position="175"/>
    </location>
</feature>
<evidence type="ECO:0000256" key="9">
    <source>
        <dbReference type="ARBA" id="ARBA00022555"/>
    </source>
</evidence>
<dbReference type="Gene3D" id="2.30.30.280">
    <property type="entry name" value="Adenine nucleotide alpha hydrolases-like domains"/>
    <property type="match status" value="1"/>
</dbReference>
<keyword evidence="10" id="KW-0808">Transferase</keyword>
<evidence type="ECO:0000256" key="19">
    <source>
        <dbReference type="SAM" id="MobiDB-lite"/>
    </source>
</evidence>
<keyword evidence="7" id="KW-0963">Cytoplasm</keyword>
<keyword evidence="24" id="KW-1185">Reference proteome</keyword>
<keyword evidence="8" id="KW-0597">Phosphoprotein</keyword>
<evidence type="ECO:0000256" key="18">
    <source>
        <dbReference type="ARBA" id="ARBA00049564"/>
    </source>
</evidence>
<evidence type="ECO:0000256" key="5">
    <source>
        <dbReference type="ARBA" id="ARBA00011953"/>
    </source>
</evidence>
<comment type="similarity">
    <text evidence="4">Belongs to the MnmA/TRMU family.</text>
</comment>
<dbReference type="eggNOG" id="ENOG502QW86">
    <property type="taxonomic scope" value="Eukaryota"/>
</dbReference>
<feature type="compositionally biased region" description="Basic and acidic residues" evidence="19">
    <location>
        <begin position="980"/>
        <end position="1001"/>
    </location>
</feature>
<dbReference type="PANTHER" id="PTHR21584:SF10">
    <property type="entry name" value="G2 AND S PHASE-EXPRESSED PROTEIN 1"/>
    <property type="match status" value="1"/>
</dbReference>
<evidence type="ECO:0000256" key="1">
    <source>
        <dbReference type="ARBA" id="ARBA00003986"/>
    </source>
</evidence>
<evidence type="ECO:0000256" key="14">
    <source>
        <dbReference type="ARBA" id="ARBA00022884"/>
    </source>
</evidence>
<evidence type="ECO:0000256" key="8">
    <source>
        <dbReference type="ARBA" id="ARBA00022553"/>
    </source>
</evidence>
<dbReference type="GO" id="GO:0005739">
    <property type="term" value="C:mitochondrion"/>
    <property type="evidence" value="ECO:0007669"/>
    <property type="project" value="UniProtKB-SubCell"/>
</dbReference>
<feature type="non-terminal residue" evidence="23">
    <location>
        <position position="1"/>
    </location>
</feature>
<feature type="region of interest" description="Disordered" evidence="19">
    <location>
        <begin position="977"/>
        <end position="1001"/>
    </location>
</feature>
<evidence type="ECO:0000313" key="23">
    <source>
        <dbReference type="EMBL" id="EMP31390.1"/>
    </source>
</evidence>
<dbReference type="FunFam" id="2.40.30.10:FF:000057">
    <property type="entry name" value="Mitochondrial tRNA-specific 2-thiouridylase 1"/>
    <property type="match status" value="1"/>
</dbReference>
<keyword evidence="13" id="KW-0067">ATP-binding</keyword>
<dbReference type="InterPro" id="IPR004506">
    <property type="entry name" value="MnmA-like"/>
</dbReference>
<evidence type="ECO:0000256" key="2">
    <source>
        <dbReference type="ARBA" id="ARBA00004173"/>
    </source>
</evidence>
<dbReference type="GO" id="GO:0005524">
    <property type="term" value="F:ATP binding"/>
    <property type="evidence" value="ECO:0007669"/>
    <property type="project" value="UniProtKB-KW"/>
</dbReference>
<dbReference type="GO" id="GO:0008033">
    <property type="term" value="P:tRNA processing"/>
    <property type="evidence" value="ECO:0007669"/>
    <property type="project" value="UniProtKB-KW"/>
</dbReference>
<evidence type="ECO:0000256" key="16">
    <source>
        <dbReference type="ARBA" id="ARBA00023157"/>
    </source>
</evidence>
<dbReference type="FunFam" id="2.30.30.280:FF:000001">
    <property type="entry name" value="tRNA-specific 2-thiouridylase MnmA"/>
    <property type="match status" value="1"/>
</dbReference>
<dbReference type="Pfam" id="PF03054">
    <property type="entry name" value="tRNA_Me_trans"/>
    <property type="match status" value="1"/>
</dbReference>
<name>M7B791_CHEMY</name>
<comment type="catalytic activity">
    <reaction evidence="18">
        <text>5-taurinomethyluridine(34) in tRNA + S-sulfanyl-L-cysteinyl-[protein] + AH2 + ATP = 5-taurinomethyl-2-thiouridine(34) in tRNA + L-cysteinyl-[protein] + A + AMP + diphosphate + H(+)</text>
        <dbReference type="Rhea" id="RHEA:47040"/>
        <dbReference type="Rhea" id="RHEA-COMP:10131"/>
        <dbReference type="Rhea" id="RHEA-COMP:11726"/>
        <dbReference type="Rhea" id="RHEA-COMP:11732"/>
        <dbReference type="Rhea" id="RHEA-COMP:11733"/>
        <dbReference type="ChEBI" id="CHEBI:13193"/>
        <dbReference type="ChEBI" id="CHEBI:15378"/>
        <dbReference type="ChEBI" id="CHEBI:17499"/>
        <dbReference type="ChEBI" id="CHEBI:29950"/>
        <dbReference type="ChEBI" id="CHEBI:30616"/>
        <dbReference type="ChEBI" id="CHEBI:33019"/>
        <dbReference type="ChEBI" id="CHEBI:61963"/>
        <dbReference type="ChEBI" id="CHEBI:87171"/>
        <dbReference type="ChEBI" id="CHEBI:87172"/>
        <dbReference type="ChEBI" id="CHEBI:456215"/>
        <dbReference type="EC" id="2.8.1.14"/>
    </reaction>
</comment>
<dbReference type="Pfam" id="PF20258">
    <property type="entry name" value="tRNA_Me_trans_C"/>
    <property type="match status" value="1"/>
</dbReference>
<evidence type="ECO:0000256" key="7">
    <source>
        <dbReference type="ARBA" id="ARBA00022490"/>
    </source>
</evidence>
<dbReference type="InterPro" id="IPR046885">
    <property type="entry name" value="MnmA-like_C"/>
</dbReference>
<dbReference type="STRING" id="8469.M7B791"/>
<dbReference type="GO" id="GO:0005881">
    <property type="term" value="C:cytoplasmic microtubule"/>
    <property type="evidence" value="ECO:0007669"/>
    <property type="project" value="TreeGrafter"/>
</dbReference>
<comment type="function">
    <text evidence="1">Catalyzes the 2-thiolation of uridine at the wobble position (U34) of mitochondrial tRNA(Lys), tRNA(Glu) and tRNA(Gln). Required for the formation of 5-taurinomethyl-2-thiouridine (tm5s2U) of mitochondrial tRNA(Lys), tRNA(Glu), and tRNA(Gln) at the wobble position. ATP is required to activate the C2 atom of the wobble base.</text>
</comment>
<dbReference type="GO" id="GO:0061708">
    <property type="term" value="F:tRNA-5-taurinomethyluridine 2-sulfurtransferase"/>
    <property type="evidence" value="ECO:0007669"/>
    <property type="project" value="UniProtKB-EC"/>
</dbReference>
<feature type="domain" description="G2 and S phase-expressed protein 1 N-terminal" evidence="20">
    <location>
        <begin position="2"/>
        <end position="141"/>
    </location>
</feature>
<evidence type="ECO:0000256" key="10">
    <source>
        <dbReference type="ARBA" id="ARBA00022679"/>
    </source>
</evidence>
<evidence type="ECO:0000256" key="4">
    <source>
        <dbReference type="ARBA" id="ARBA00006191"/>
    </source>
</evidence>
<keyword evidence="11" id="KW-0819">tRNA processing</keyword>
<accession>M7B791</accession>
<reference evidence="24" key="1">
    <citation type="journal article" date="2013" name="Nat. Genet.">
        <title>The draft genomes of soft-shell turtle and green sea turtle yield insights into the development and evolution of the turtle-specific body plan.</title>
        <authorList>
            <person name="Wang Z."/>
            <person name="Pascual-Anaya J."/>
            <person name="Zadissa A."/>
            <person name="Li W."/>
            <person name="Niimura Y."/>
            <person name="Huang Z."/>
            <person name="Li C."/>
            <person name="White S."/>
            <person name="Xiong Z."/>
            <person name="Fang D."/>
            <person name="Wang B."/>
            <person name="Ming Y."/>
            <person name="Chen Y."/>
            <person name="Zheng Y."/>
            <person name="Kuraku S."/>
            <person name="Pignatelli M."/>
            <person name="Herrero J."/>
            <person name="Beal K."/>
            <person name="Nozawa M."/>
            <person name="Li Q."/>
            <person name="Wang J."/>
            <person name="Zhang H."/>
            <person name="Yu L."/>
            <person name="Shigenobu S."/>
            <person name="Wang J."/>
            <person name="Liu J."/>
            <person name="Flicek P."/>
            <person name="Searle S."/>
            <person name="Wang J."/>
            <person name="Kuratani S."/>
            <person name="Yin Y."/>
            <person name="Aken B."/>
            <person name="Zhang G."/>
            <person name="Irie N."/>
        </authorList>
    </citation>
    <scope>NUCLEOTIDE SEQUENCE [LARGE SCALE GENOMIC DNA]</scope>
</reference>
<feature type="compositionally biased region" description="Low complexity" evidence="19">
    <location>
        <begin position="290"/>
        <end position="321"/>
    </location>
</feature>
<dbReference type="InterPro" id="IPR014729">
    <property type="entry name" value="Rossmann-like_a/b/a_fold"/>
</dbReference>
<dbReference type="Pfam" id="PF15259">
    <property type="entry name" value="GTSE1_N"/>
    <property type="match status" value="1"/>
</dbReference>
<feature type="domain" description="tRNA-specific 2-thiouridylase MnmA-like C-terminal" evidence="21">
    <location>
        <begin position="886"/>
        <end position="966"/>
    </location>
</feature>
<keyword evidence="17" id="KW-0206">Cytoskeleton</keyword>
<dbReference type="CDD" id="cd01998">
    <property type="entry name" value="MnmA_TRMU-like"/>
    <property type="match status" value="1"/>
</dbReference>
<evidence type="ECO:0000256" key="15">
    <source>
        <dbReference type="ARBA" id="ARBA00023128"/>
    </source>
</evidence>
<evidence type="ECO:0000259" key="21">
    <source>
        <dbReference type="Pfam" id="PF20258"/>
    </source>
</evidence>
<dbReference type="EMBL" id="KB545574">
    <property type="protein sequence ID" value="EMP31390.1"/>
    <property type="molecule type" value="Genomic_DNA"/>
</dbReference>
<comment type="subcellular location">
    <subcellularLocation>
        <location evidence="3">Cytoplasm</location>
        <location evidence="3">Cytoskeleton</location>
    </subcellularLocation>
    <subcellularLocation>
        <location evidence="2">Mitochondrion</location>
    </subcellularLocation>
</comment>
<dbReference type="InterPro" id="IPR046884">
    <property type="entry name" value="MnmA-like_central"/>
</dbReference>
<evidence type="ECO:0000256" key="17">
    <source>
        <dbReference type="ARBA" id="ARBA00023212"/>
    </source>
</evidence>
<evidence type="ECO:0000256" key="3">
    <source>
        <dbReference type="ARBA" id="ARBA00004245"/>
    </source>
</evidence>
<feature type="domain" description="tRNA-specific 2-thiouridylase MnmA-like central" evidence="22">
    <location>
        <begin position="822"/>
        <end position="875"/>
    </location>
</feature>
<evidence type="ECO:0000256" key="13">
    <source>
        <dbReference type="ARBA" id="ARBA00022840"/>
    </source>
</evidence>
<dbReference type="GO" id="GO:0000049">
    <property type="term" value="F:tRNA binding"/>
    <property type="evidence" value="ECO:0007669"/>
    <property type="project" value="UniProtKB-KW"/>
</dbReference>
<keyword evidence="9" id="KW-0820">tRNA-binding</keyword>
<dbReference type="Gene3D" id="3.40.50.620">
    <property type="entry name" value="HUPs"/>
    <property type="match status" value="1"/>
</dbReference>
<dbReference type="FunFam" id="3.40.50.620:FF:000104">
    <property type="entry name" value="Mitochondrial tRNA-specific 2-thiouridylase 1"/>
    <property type="match status" value="1"/>
</dbReference>
<dbReference type="InterPro" id="IPR026657">
    <property type="entry name" value="DDA3/GTSE-1"/>
</dbReference>
<dbReference type="Pfam" id="PF20259">
    <property type="entry name" value="tRNA_Me_trans_M"/>
    <property type="match status" value="1"/>
</dbReference>
<evidence type="ECO:0000256" key="6">
    <source>
        <dbReference type="ARBA" id="ARBA00018888"/>
    </source>
</evidence>